<dbReference type="Pfam" id="PF00675">
    <property type="entry name" value="Peptidase_M16"/>
    <property type="match status" value="1"/>
</dbReference>
<dbReference type="FunFam" id="3.30.830.10:FF:000012">
    <property type="entry name" value="Protease 3"/>
    <property type="match status" value="1"/>
</dbReference>
<dbReference type="InterPro" id="IPR007863">
    <property type="entry name" value="Peptidase_M16_C"/>
</dbReference>
<dbReference type="GO" id="GO:0004222">
    <property type="term" value="F:metalloendopeptidase activity"/>
    <property type="evidence" value="ECO:0007669"/>
    <property type="project" value="UniProtKB-EC"/>
</dbReference>
<protein>
    <recommendedName>
        <fullName evidence="5">Protease 3</fullName>
        <ecNumber evidence="4">3.4.24.55</ecNumber>
    </recommendedName>
    <alternativeName>
        <fullName evidence="13">Pitrilysin</fullName>
    </alternativeName>
    <alternativeName>
        <fullName evidence="12">Protease III</fullName>
    </alternativeName>
    <alternativeName>
        <fullName evidence="11">Protease pi</fullName>
    </alternativeName>
</protein>
<dbReference type="Pfam" id="PF22456">
    <property type="entry name" value="PqqF-like_C_4"/>
    <property type="match status" value="1"/>
</dbReference>
<evidence type="ECO:0000256" key="8">
    <source>
        <dbReference type="ARBA" id="ARBA00022801"/>
    </source>
</evidence>
<keyword evidence="9" id="KW-0862">Zinc</keyword>
<evidence type="ECO:0000256" key="7">
    <source>
        <dbReference type="ARBA" id="ARBA00022723"/>
    </source>
</evidence>
<evidence type="ECO:0000259" key="18">
    <source>
        <dbReference type="Pfam" id="PF22456"/>
    </source>
</evidence>
<feature type="domain" description="Peptidase M16 N-terminal" evidence="15">
    <location>
        <begin position="54"/>
        <end position="191"/>
    </location>
</feature>
<proteinExistence type="inferred from homology"/>
<dbReference type="FunFam" id="3.30.830.10:FF:000005">
    <property type="entry name" value="nardilysin isoform X1"/>
    <property type="match status" value="1"/>
</dbReference>
<dbReference type="SUPFAM" id="SSF63411">
    <property type="entry name" value="LuxS/MPP-like metallohydrolase"/>
    <property type="match status" value="4"/>
</dbReference>
<keyword evidence="10" id="KW-0482">Metalloprotease</keyword>
<dbReference type="InterPro" id="IPR011765">
    <property type="entry name" value="Pept_M16_N"/>
</dbReference>
<dbReference type="Pfam" id="PF05193">
    <property type="entry name" value="Peptidase_M16_C"/>
    <property type="match status" value="1"/>
</dbReference>
<dbReference type="AlphaFoldDB" id="A0A450T9S4"/>
<name>A0A450T9S4_9GAMM</name>
<comment type="cofactor">
    <cofactor evidence="1">
        <name>Zn(2+)</name>
        <dbReference type="ChEBI" id="CHEBI:29105"/>
    </cofactor>
</comment>
<evidence type="ECO:0000313" key="19">
    <source>
        <dbReference type="EMBL" id="VFJ63432.1"/>
    </source>
</evidence>
<evidence type="ECO:0000259" key="15">
    <source>
        <dbReference type="Pfam" id="PF00675"/>
    </source>
</evidence>
<evidence type="ECO:0000256" key="11">
    <source>
        <dbReference type="ARBA" id="ARBA00029597"/>
    </source>
</evidence>
<dbReference type="EMBL" id="CAADEX010000126">
    <property type="protein sequence ID" value="VFJ63432.1"/>
    <property type="molecule type" value="Genomic_DNA"/>
</dbReference>
<dbReference type="Gene3D" id="3.30.830.10">
    <property type="entry name" value="Metalloenzyme, LuxS/M16 peptidase-like"/>
    <property type="match status" value="4"/>
</dbReference>
<evidence type="ECO:0000256" key="6">
    <source>
        <dbReference type="ARBA" id="ARBA00022670"/>
    </source>
</evidence>
<evidence type="ECO:0000256" key="9">
    <source>
        <dbReference type="ARBA" id="ARBA00022833"/>
    </source>
</evidence>
<comment type="function">
    <text evidence="2">Endopeptidase that degrades small peptides of less than 7 kDa, such as glucagon and insulin.</text>
</comment>
<keyword evidence="7" id="KW-0479">Metal-binding</keyword>
<evidence type="ECO:0000256" key="10">
    <source>
        <dbReference type="ARBA" id="ARBA00023049"/>
    </source>
</evidence>
<keyword evidence="6" id="KW-0645">Protease</keyword>
<evidence type="ECO:0000256" key="3">
    <source>
        <dbReference type="ARBA" id="ARBA00007261"/>
    </source>
</evidence>
<feature type="region of interest" description="Disordered" evidence="14">
    <location>
        <begin position="927"/>
        <end position="958"/>
    </location>
</feature>
<evidence type="ECO:0000259" key="17">
    <source>
        <dbReference type="Pfam" id="PF16187"/>
    </source>
</evidence>
<feature type="domain" description="Peptidase M16 middle/third" evidence="17">
    <location>
        <begin position="399"/>
        <end position="680"/>
    </location>
</feature>
<sequence length="990" mass="111633">MRAGLLFSRSRWLWALSFILMASSIPAVRATTGIITSPHDTRQYAAFTLPNRLKVLVISDPKTDKAAAALDILVGSGADPGARPGLAHFTEHMLFLGTEKYPEPDAFQNFIAQHAGGHNAYTGFEQTNYHFQVDKDHLRQALDRFGQFFIAPTFTGAYVDRERSAVDAEFHAKKKEDAWRGQAVFRQLINPGHPLSRFRVGSLETLSNQPENPIREDLLAFYRRYYSANLMALVILGKEPLPVLEQWVRGIFSAVPDFDARPPRITAPLFSADRLPVRVVAKPVKERRELRLSFPVPPLREHYKTKPLYYIAHLLGHEGKGSLLSQLKARGWANGLSAGADDDHRDSARFTVSIDLTEQGLERRDDATALVFQAIRLITSQGVRRWVFQELIDLTRMDFLFQEEVPPEDYASTLANLLHQYPTREVLSGALTVRDYDEALIRKYLAELTPDNVLIQVTDPDAEPDASWSRTPRFEAPYRAEPIAPALLQRWRSEPISAALALPAPNPFIPQDLTVKPVTDSQEKPRSILQTPGLQLWFHQDPDYPMPRANFYFSVRSPVANDTPGHAVRTDLLVEMIKDQLAEFSYPASIAGLEYEIYGHSRGISVRIEGYRDRQVRLLAGILDALRNPKFDKERFSIIKEALTRELRNTKKQIPYRRSIAELYDLLIQPRWTPDEMLSALGPVTLADLNAFRSELFRRISLVALSHGNLQASDALAMGGRLARHLLRDAEPVRVPRAGLVRLAPGVSYLRRIAPQHPDHATALYFQGEKRGPQALAEMALLGQILEGPFFNRLRTEQQLGYIVSASDHPLLEVPGFLLLIQSPRADPAILTERMEKFLADYRSVLAAMPAEEFQRHKAALVARILAREENLGARTGRYWREIDQGLETFDSREREATAARAITPARIRAVYRQWLTSARRRRLAIQAWGGKPPEEDEARKEKTAGKPTAGSGEAIVPIRDIQRFKRGLGVFPETTEGSSSILPNHAAKR</sequence>
<evidence type="ECO:0000256" key="12">
    <source>
        <dbReference type="ARBA" id="ARBA00031184"/>
    </source>
</evidence>
<dbReference type="PANTHER" id="PTHR43690:SF18">
    <property type="entry name" value="INSULIN-DEGRADING ENZYME-RELATED"/>
    <property type="match status" value="1"/>
</dbReference>
<feature type="domain" description="Peptidase M16 C-terminal" evidence="16">
    <location>
        <begin position="215"/>
        <end position="392"/>
    </location>
</feature>
<dbReference type="PANTHER" id="PTHR43690">
    <property type="entry name" value="NARDILYSIN"/>
    <property type="match status" value="1"/>
</dbReference>
<evidence type="ECO:0000259" key="16">
    <source>
        <dbReference type="Pfam" id="PF05193"/>
    </source>
</evidence>
<evidence type="ECO:0000256" key="14">
    <source>
        <dbReference type="SAM" id="MobiDB-lite"/>
    </source>
</evidence>
<evidence type="ECO:0000256" key="4">
    <source>
        <dbReference type="ARBA" id="ARBA00012449"/>
    </source>
</evidence>
<dbReference type="GO" id="GO:0006508">
    <property type="term" value="P:proteolysis"/>
    <property type="evidence" value="ECO:0007669"/>
    <property type="project" value="UniProtKB-KW"/>
</dbReference>
<feature type="region of interest" description="Disordered" evidence="14">
    <location>
        <begin position="970"/>
        <end position="990"/>
    </location>
</feature>
<dbReference type="InterPro" id="IPR050626">
    <property type="entry name" value="Peptidase_M16"/>
</dbReference>
<dbReference type="InterPro" id="IPR054734">
    <property type="entry name" value="PqqF-like_C_4"/>
</dbReference>
<gene>
    <name evidence="19" type="ORF">BECKDK2373B_GA0170837_11262</name>
</gene>
<reference evidence="19" key="1">
    <citation type="submission" date="2019-02" db="EMBL/GenBank/DDBJ databases">
        <authorList>
            <person name="Gruber-Vodicka R. H."/>
            <person name="Seah K. B. B."/>
        </authorList>
    </citation>
    <scope>NUCLEOTIDE SEQUENCE</scope>
    <source>
        <strain evidence="19">BECK_DK47</strain>
    </source>
</reference>
<dbReference type="GO" id="GO:0046872">
    <property type="term" value="F:metal ion binding"/>
    <property type="evidence" value="ECO:0007669"/>
    <property type="project" value="UniProtKB-KW"/>
</dbReference>
<evidence type="ECO:0000256" key="1">
    <source>
        <dbReference type="ARBA" id="ARBA00001947"/>
    </source>
</evidence>
<dbReference type="InterPro" id="IPR011249">
    <property type="entry name" value="Metalloenz_LuxS/M16"/>
</dbReference>
<dbReference type="Pfam" id="PF16187">
    <property type="entry name" value="Peptidase_M16_M"/>
    <property type="match status" value="1"/>
</dbReference>
<feature type="domain" description="Coenzyme PQQ synthesis protein F-like C-terminal lobe" evidence="18">
    <location>
        <begin position="781"/>
        <end position="880"/>
    </location>
</feature>
<dbReference type="EC" id="3.4.24.55" evidence="4"/>
<evidence type="ECO:0000256" key="5">
    <source>
        <dbReference type="ARBA" id="ARBA00017565"/>
    </source>
</evidence>
<accession>A0A450T9S4</accession>
<evidence type="ECO:0000256" key="2">
    <source>
        <dbReference type="ARBA" id="ARBA00002184"/>
    </source>
</evidence>
<keyword evidence="8" id="KW-0378">Hydrolase</keyword>
<organism evidence="19">
    <name type="scientific">Candidatus Kentrum sp. DK</name>
    <dbReference type="NCBI Taxonomy" id="2126562"/>
    <lineage>
        <taxon>Bacteria</taxon>
        <taxon>Pseudomonadati</taxon>
        <taxon>Pseudomonadota</taxon>
        <taxon>Gammaproteobacteria</taxon>
        <taxon>Candidatus Kentrum</taxon>
    </lineage>
</organism>
<dbReference type="InterPro" id="IPR032632">
    <property type="entry name" value="Peptidase_M16_M"/>
</dbReference>
<comment type="similarity">
    <text evidence="3">Belongs to the peptidase M16 family.</text>
</comment>
<evidence type="ECO:0000256" key="13">
    <source>
        <dbReference type="ARBA" id="ARBA00033450"/>
    </source>
</evidence>